<evidence type="ECO:0000256" key="7">
    <source>
        <dbReference type="ARBA" id="ARBA00024867"/>
    </source>
</evidence>
<evidence type="ECO:0000313" key="12">
    <source>
        <dbReference type="EMBL" id="TCO78693.1"/>
    </source>
</evidence>
<dbReference type="GO" id="GO:0000976">
    <property type="term" value="F:transcription cis-regulatory region binding"/>
    <property type="evidence" value="ECO:0007669"/>
    <property type="project" value="TreeGrafter"/>
</dbReference>
<dbReference type="SUPFAM" id="SSF46894">
    <property type="entry name" value="C-terminal effector domain of the bipartite response regulators"/>
    <property type="match status" value="1"/>
</dbReference>
<dbReference type="Proteomes" id="UP000294919">
    <property type="component" value="Unassembled WGS sequence"/>
</dbReference>
<evidence type="ECO:0000256" key="3">
    <source>
        <dbReference type="ARBA" id="ARBA00023012"/>
    </source>
</evidence>
<gene>
    <name evidence="12" type="ORF">EV214_10477</name>
</gene>
<proteinExistence type="predicted"/>
<dbReference type="GO" id="GO:0032993">
    <property type="term" value="C:protein-DNA complex"/>
    <property type="evidence" value="ECO:0007669"/>
    <property type="project" value="TreeGrafter"/>
</dbReference>
<dbReference type="Gene3D" id="1.10.10.10">
    <property type="entry name" value="Winged helix-like DNA-binding domain superfamily/Winged helix DNA-binding domain"/>
    <property type="match status" value="1"/>
</dbReference>
<keyword evidence="13" id="KW-1185">Reference proteome</keyword>
<dbReference type="CDD" id="cd00383">
    <property type="entry name" value="trans_reg_C"/>
    <property type="match status" value="1"/>
</dbReference>
<comment type="function">
    <text evidence="7">May play the central regulatory role in sporulation. It may be an element of the effector pathway responsible for the activation of sporulation genes in response to nutritional stress. Spo0A may act in concert with spo0H (a sigma factor) to control the expression of some genes that are critical to the sporulation process.</text>
</comment>
<accession>A0A4R2KXM8</accession>
<dbReference type="PANTHER" id="PTHR48111:SF21">
    <property type="entry name" value="DNA-BINDING DUAL MASTER TRANSCRIPTIONAL REGULATOR RPAA"/>
    <property type="match status" value="1"/>
</dbReference>
<dbReference type="Gene3D" id="3.40.50.2300">
    <property type="match status" value="1"/>
</dbReference>
<comment type="caution">
    <text evidence="12">The sequence shown here is derived from an EMBL/GenBank/DDBJ whole genome shotgun (WGS) entry which is preliminary data.</text>
</comment>
<name>A0A4R2KXM8_9FIRM</name>
<evidence type="ECO:0000256" key="2">
    <source>
        <dbReference type="ARBA" id="ARBA00022553"/>
    </source>
</evidence>
<dbReference type="PROSITE" id="PS50110">
    <property type="entry name" value="RESPONSE_REGULATORY"/>
    <property type="match status" value="1"/>
</dbReference>
<dbReference type="InterPro" id="IPR001789">
    <property type="entry name" value="Sig_transdc_resp-reg_receiver"/>
</dbReference>
<feature type="domain" description="Response regulatory" evidence="10">
    <location>
        <begin position="4"/>
        <end position="117"/>
    </location>
</feature>
<evidence type="ECO:0000259" key="11">
    <source>
        <dbReference type="PROSITE" id="PS51755"/>
    </source>
</evidence>
<protein>
    <recommendedName>
        <fullName evidence="1">Stage 0 sporulation protein A homolog</fullName>
    </recommendedName>
</protein>
<feature type="domain" description="OmpR/PhoB-type" evidence="11">
    <location>
        <begin position="127"/>
        <end position="225"/>
    </location>
</feature>
<keyword evidence="5 9" id="KW-0238">DNA-binding</keyword>
<dbReference type="InterPro" id="IPR036388">
    <property type="entry name" value="WH-like_DNA-bd_sf"/>
</dbReference>
<evidence type="ECO:0000256" key="5">
    <source>
        <dbReference type="ARBA" id="ARBA00023125"/>
    </source>
</evidence>
<dbReference type="InterPro" id="IPR039420">
    <property type="entry name" value="WalR-like"/>
</dbReference>
<evidence type="ECO:0000256" key="9">
    <source>
        <dbReference type="PROSITE-ProRule" id="PRU01091"/>
    </source>
</evidence>
<keyword evidence="3" id="KW-0902">Two-component regulatory system</keyword>
<dbReference type="FunFam" id="1.10.10.10:FF:000018">
    <property type="entry name" value="DNA-binding response regulator ResD"/>
    <property type="match status" value="1"/>
</dbReference>
<evidence type="ECO:0000259" key="10">
    <source>
        <dbReference type="PROSITE" id="PS50110"/>
    </source>
</evidence>
<evidence type="ECO:0000313" key="13">
    <source>
        <dbReference type="Proteomes" id="UP000294919"/>
    </source>
</evidence>
<dbReference type="InterPro" id="IPR011006">
    <property type="entry name" value="CheY-like_superfamily"/>
</dbReference>
<dbReference type="GO" id="GO:0005829">
    <property type="term" value="C:cytosol"/>
    <property type="evidence" value="ECO:0007669"/>
    <property type="project" value="TreeGrafter"/>
</dbReference>
<dbReference type="PANTHER" id="PTHR48111">
    <property type="entry name" value="REGULATOR OF RPOS"/>
    <property type="match status" value="1"/>
</dbReference>
<evidence type="ECO:0000256" key="6">
    <source>
        <dbReference type="ARBA" id="ARBA00023163"/>
    </source>
</evidence>
<keyword evidence="6" id="KW-0804">Transcription</keyword>
<dbReference type="OrthoDB" id="9790442at2"/>
<dbReference type="PROSITE" id="PS51755">
    <property type="entry name" value="OMPR_PHOB"/>
    <property type="match status" value="1"/>
</dbReference>
<evidence type="ECO:0000256" key="8">
    <source>
        <dbReference type="PROSITE-ProRule" id="PRU00169"/>
    </source>
</evidence>
<dbReference type="GO" id="GO:0000156">
    <property type="term" value="F:phosphorelay response regulator activity"/>
    <property type="evidence" value="ECO:0007669"/>
    <property type="project" value="TreeGrafter"/>
</dbReference>
<feature type="DNA-binding region" description="OmpR/PhoB-type" evidence="9">
    <location>
        <begin position="127"/>
        <end position="225"/>
    </location>
</feature>
<evidence type="ECO:0000256" key="1">
    <source>
        <dbReference type="ARBA" id="ARBA00018672"/>
    </source>
</evidence>
<dbReference type="FunFam" id="3.40.50.2300:FF:000001">
    <property type="entry name" value="DNA-binding response regulator PhoB"/>
    <property type="match status" value="1"/>
</dbReference>
<dbReference type="GO" id="GO:0006355">
    <property type="term" value="P:regulation of DNA-templated transcription"/>
    <property type="evidence" value="ECO:0007669"/>
    <property type="project" value="InterPro"/>
</dbReference>
<reference evidence="12 13" key="1">
    <citation type="submission" date="2019-03" db="EMBL/GenBank/DDBJ databases">
        <title>Genomic Encyclopedia of Type Strains, Phase IV (KMG-IV): sequencing the most valuable type-strain genomes for metagenomic binning, comparative biology and taxonomic classification.</title>
        <authorList>
            <person name="Goeker M."/>
        </authorList>
    </citation>
    <scope>NUCLEOTIDE SEQUENCE [LARGE SCALE GENOMIC DNA]</scope>
    <source>
        <strain evidence="12 13">DSM 102940</strain>
    </source>
</reference>
<dbReference type="Pfam" id="PF00072">
    <property type="entry name" value="Response_reg"/>
    <property type="match status" value="1"/>
</dbReference>
<dbReference type="RefSeq" id="WP_132243193.1">
    <property type="nucleotide sequence ID" value="NZ_SLWV01000004.1"/>
</dbReference>
<keyword evidence="2 8" id="KW-0597">Phosphoprotein</keyword>
<evidence type="ECO:0000256" key="4">
    <source>
        <dbReference type="ARBA" id="ARBA00023015"/>
    </source>
</evidence>
<sequence length="233" mass="26981">MDRKILVVDDDVNICELIGLYIKKEGYHVICVYDGIRAIEAFKEETPDLVILDIMLPKMDGWDVCRELKKISNVPIIMISAKGDIFDKVLGLKLGADDYVVKPFEPRELVARVEAVLRRTSGKSLPTRSMIMPNLLIDMDLYIVKIQDKTYTLPPKEMELLYFLAKNQNRVFSRDQLIENIWGFDFDGDTRTIDVHIKRLREKLEALKDQYAIKTVWGVGYKFEVKKDVQHGI</sequence>
<dbReference type="InterPro" id="IPR016032">
    <property type="entry name" value="Sig_transdc_resp-reg_C-effctor"/>
</dbReference>
<organism evidence="12 13">
    <name type="scientific">Marinisporobacter balticus</name>
    <dbReference type="NCBI Taxonomy" id="2018667"/>
    <lineage>
        <taxon>Bacteria</taxon>
        <taxon>Bacillati</taxon>
        <taxon>Bacillota</taxon>
        <taxon>Clostridia</taxon>
        <taxon>Peptostreptococcales</taxon>
        <taxon>Thermotaleaceae</taxon>
        <taxon>Marinisporobacter</taxon>
    </lineage>
</organism>
<dbReference type="Pfam" id="PF00486">
    <property type="entry name" value="Trans_reg_C"/>
    <property type="match status" value="1"/>
</dbReference>
<dbReference type="InterPro" id="IPR001867">
    <property type="entry name" value="OmpR/PhoB-type_DNA-bd"/>
</dbReference>
<dbReference type="SMART" id="SM00448">
    <property type="entry name" value="REC"/>
    <property type="match status" value="1"/>
</dbReference>
<dbReference type="Gene3D" id="6.10.250.690">
    <property type="match status" value="1"/>
</dbReference>
<keyword evidence="4" id="KW-0805">Transcription regulation</keyword>
<dbReference type="AlphaFoldDB" id="A0A4R2KXM8"/>
<dbReference type="SUPFAM" id="SSF52172">
    <property type="entry name" value="CheY-like"/>
    <property type="match status" value="1"/>
</dbReference>
<feature type="modified residue" description="4-aspartylphosphate" evidence="8">
    <location>
        <position position="53"/>
    </location>
</feature>
<dbReference type="SMART" id="SM00862">
    <property type="entry name" value="Trans_reg_C"/>
    <property type="match status" value="1"/>
</dbReference>
<dbReference type="EMBL" id="SLWV01000004">
    <property type="protein sequence ID" value="TCO78693.1"/>
    <property type="molecule type" value="Genomic_DNA"/>
</dbReference>